<dbReference type="STRING" id="441103.TRN7648_03929"/>
<dbReference type="InterPro" id="IPR043129">
    <property type="entry name" value="ATPase_NBD"/>
</dbReference>
<dbReference type="Proteomes" id="UP000054935">
    <property type="component" value="Unassembled WGS sequence"/>
</dbReference>
<evidence type="ECO:0000313" key="2">
    <source>
        <dbReference type="Proteomes" id="UP000054935"/>
    </source>
</evidence>
<proteinExistence type="predicted"/>
<sequence>MPVGTLILKFEDSKPPAGLINSEVTKVEFEFNDDGANPPINPIRQPVDVTNVVKTQGSIAVTIADPGAVPASFTHVYLRFFTDDTPIMPSGPGRSALWIWLRAAEFKRLIRDELILWIGEGEGYHKAYDGLVHDGIGQNVAHSAPLEARVTINNGQLRDALIPEFIFDITAASGSKFMHGAKYSLHLTGGKPLLKPMGGALWQTQLACELHAMDLKRLLHSGGDPEIDIVSAQNAAGAGFGRKVQTLRYKLDLDLSAFTTDQLTGFCLDETSTEIAKPRWYVIKGDDPALQVELVPQKLMTFDKLKDASVGDTAEMKLYQLGRRGTRDDIQFPWQTAPGLGTGPNDARCYSGKCDVFFGMDSKEVSFSRITHFDTHYQYRIALDLGAGSHLMAFMRCDPVEQLEILDISCAPKANGYSQNSETSACLYAANSNNASFFYAGAGPFPYNAIQRRFPGAAQSLSNLTVLYGADPGRAETAQKNFASETVFDFKTRFFRGEDKIVIKGEAFAVLDAFQEICRKRFIEAILLLESGAGAPDLFPEPANPAAPVQMIVTHPGYVLPETYREMNEKLRNLQYMLAAQPPAMDYIQSVCTIPEPTALLRYLYKSAKVAQSDMKIEDMPVVSVLDCGYRTIDVATLSTGTPVQWHLTHAADLGGNVLDVSIAQALREMLRLSGKADLLDAVFNLDDETLAQGLAGALPDGVACRQRAGIEQLEKAKIALSKNIRTSGAKPPYSHMEFPVTVARNETQDDADNWFPAELINAIRTQGTVDLKAAPDGLMLSGISWGGIVETKALTAFTAQLEAFLSGLPLMENKQNYWIVTGRAARFPPFAQWIQDVAEKNGVIVYGEDDLAPLTGQTMPDPKEMVVRGALSLASELGSYNVELGCPACMFLIDSQRNNRIVQVHDIPSLTETPQELIRTQETFDRIQVCRCSLTVAEYIKAHQDDDPHAARRFMIDYLLDKPKDVGRYDHGQEVNIKAKAVSKHNGPTTLSDTITLFLSPAADGSMRESHFDFDIQRFGARPNT</sequence>
<gene>
    <name evidence="1" type="ORF">TRN7648_03929</name>
</gene>
<protein>
    <submittedName>
        <fullName evidence="1">Uncharacterized protein</fullName>
    </submittedName>
</protein>
<dbReference type="Gene3D" id="3.90.640.10">
    <property type="entry name" value="Actin, Chain A, domain 4"/>
    <property type="match status" value="1"/>
</dbReference>
<dbReference type="RefSeq" id="WP_058249283.1">
    <property type="nucleotide sequence ID" value="NZ_CYSE01000012.1"/>
</dbReference>
<organism evidence="1 2">
    <name type="scientific">Tropicibacter naphthalenivorans</name>
    <dbReference type="NCBI Taxonomy" id="441103"/>
    <lineage>
        <taxon>Bacteria</taxon>
        <taxon>Pseudomonadati</taxon>
        <taxon>Pseudomonadota</taxon>
        <taxon>Alphaproteobacteria</taxon>
        <taxon>Rhodobacterales</taxon>
        <taxon>Roseobacteraceae</taxon>
        <taxon>Tropicibacter</taxon>
    </lineage>
</organism>
<name>A0A0P1GYF1_9RHOB</name>
<evidence type="ECO:0000313" key="1">
    <source>
        <dbReference type="EMBL" id="CUH82358.1"/>
    </source>
</evidence>
<accession>A0A0P1GYF1</accession>
<dbReference type="EMBL" id="CYSE01000012">
    <property type="protein sequence ID" value="CUH82358.1"/>
    <property type="molecule type" value="Genomic_DNA"/>
</dbReference>
<keyword evidence="2" id="KW-1185">Reference proteome</keyword>
<reference evidence="1 2" key="1">
    <citation type="submission" date="2015-09" db="EMBL/GenBank/DDBJ databases">
        <authorList>
            <consortium name="Swine Surveillance"/>
        </authorList>
    </citation>
    <scope>NUCLEOTIDE SEQUENCE [LARGE SCALE GENOMIC DNA]</scope>
    <source>
        <strain evidence="1 2">CECT 7648</strain>
    </source>
</reference>
<dbReference type="AlphaFoldDB" id="A0A0P1GYF1"/>
<dbReference type="Gene3D" id="3.30.420.40">
    <property type="match status" value="2"/>
</dbReference>
<dbReference type="SUPFAM" id="SSF53067">
    <property type="entry name" value="Actin-like ATPase domain"/>
    <property type="match status" value="1"/>
</dbReference>